<accession>A0A8J3A0J9</accession>
<dbReference type="InterPro" id="IPR022476">
    <property type="entry name" value="Spore_YabP/YqfC"/>
</dbReference>
<dbReference type="GO" id="GO:0030435">
    <property type="term" value="P:sporulation resulting in formation of a cellular spore"/>
    <property type="evidence" value="ECO:0007669"/>
    <property type="project" value="InterPro"/>
</dbReference>
<dbReference type="NCBIfam" id="TIGR02892">
    <property type="entry name" value="spore_yabP"/>
    <property type="match status" value="1"/>
</dbReference>
<organism evidence="1 2">
    <name type="scientific">Pullulanibacillus pueri</name>
    <dbReference type="NCBI Taxonomy" id="1437324"/>
    <lineage>
        <taxon>Bacteria</taxon>
        <taxon>Bacillati</taxon>
        <taxon>Bacillota</taxon>
        <taxon>Bacilli</taxon>
        <taxon>Bacillales</taxon>
        <taxon>Sporolactobacillaceae</taxon>
        <taxon>Pullulanibacillus</taxon>
    </lineage>
</organism>
<reference evidence="1" key="2">
    <citation type="submission" date="2020-09" db="EMBL/GenBank/DDBJ databases">
        <authorList>
            <person name="Sun Q."/>
            <person name="Zhou Y."/>
        </authorList>
    </citation>
    <scope>NUCLEOTIDE SEQUENCE</scope>
    <source>
        <strain evidence="1">CGMCC 1.12777</strain>
    </source>
</reference>
<protein>
    <submittedName>
        <fullName evidence="1">Spore protein YabP</fullName>
    </submittedName>
</protein>
<evidence type="ECO:0000313" key="2">
    <source>
        <dbReference type="Proteomes" id="UP000656813"/>
    </source>
</evidence>
<dbReference type="Proteomes" id="UP000656813">
    <property type="component" value="Unassembled WGS sequence"/>
</dbReference>
<dbReference type="AlphaFoldDB" id="A0A8J3A0J9"/>
<proteinExistence type="predicted"/>
<dbReference type="Gene3D" id="2.60.40.2000">
    <property type="match status" value="1"/>
</dbReference>
<dbReference type="EMBL" id="BMFV01000045">
    <property type="protein sequence ID" value="GGH87999.1"/>
    <property type="molecule type" value="Genomic_DNA"/>
</dbReference>
<sequence>MTMDNHYYPSNSFNKERQDLNHDIVMKGRKKIEITGVKHVESFDHEEFLLETVMGYLAIKGINLKMQNLSVEQGVVVIEGKIFDISYLDDQGGDHAKGFLSKLFK</sequence>
<keyword evidence="2" id="KW-1185">Reference proteome</keyword>
<dbReference type="InterPro" id="IPR038705">
    <property type="entry name" value="YabP_sf"/>
</dbReference>
<evidence type="ECO:0000313" key="1">
    <source>
        <dbReference type="EMBL" id="GGH87999.1"/>
    </source>
</evidence>
<dbReference type="InterPro" id="IPR012504">
    <property type="entry name" value="Spore_YabP"/>
</dbReference>
<reference evidence="1" key="1">
    <citation type="journal article" date="2014" name="Int. J. Syst. Evol. Microbiol.">
        <title>Complete genome sequence of Corynebacterium casei LMG S-19264T (=DSM 44701T), isolated from a smear-ripened cheese.</title>
        <authorList>
            <consortium name="US DOE Joint Genome Institute (JGI-PGF)"/>
            <person name="Walter F."/>
            <person name="Albersmeier A."/>
            <person name="Kalinowski J."/>
            <person name="Ruckert C."/>
        </authorList>
    </citation>
    <scope>NUCLEOTIDE SEQUENCE</scope>
    <source>
        <strain evidence="1">CGMCC 1.12777</strain>
    </source>
</reference>
<comment type="caution">
    <text evidence="1">The sequence shown here is derived from an EMBL/GenBank/DDBJ whole genome shotgun (WGS) entry which is preliminary data.</text>
</comment>
<gene>
    <name evidence="1" type="primary">yabP</name>
    <name evidence="1" type="ORF">GCM10007096_39310</name>
</gene>
<name>A0A8J3A0J9_9BACL</name>
<dbReference type="Pfam" id="PF07873">
    <property type="entry name" value="YabP"/>
    <property type="match status" value="1"/>
</dbReference>
<dbReference type="PIRSF" id="PIRSF011576">
    <property type="entry name" value="YabP"/>
    <property type="match status" value="1"/>
</dbReference>